<dbReference type="Pfam" id="PF17645">
    <property type="entry name" value="Amdase"/>
    <property type="match status" value="1"/>
</dbReference>
<dbReference type="RefSeq" id="WP_149520887.1">
    <property type="nucleotide sequence ID" value="NZ_VTOU01000001.1"/>
</dbReference>
<organism evidence="1 2">
    <name type="scientific">Sphingomonas montanisoli</name>
    <dbReference type="NCBI Taxonomy" id="2606412"/>
    <lineage>
        <taxon>Bacteria</taxon>
        <taxon>Pseudomonadati</taxon>
        <taxon>Pseudomonadota</taxon>
        <taxon>Alphaproteobacteria</taxon>
        <taxon>Sphingomonadales</taxon>
        <taxon>Sphingomonadaceae</taxon>
        <taxon>Sphingomonas</taxon>
    </lineage>
</organism>
<dbReference type="Proteomes" id="UP000322077">
    <property type="component" value="Unassembled WGS sequence"/>
</dbReference>
<dbReference type="InterPro" id="IPR053714">
    <property type="entry name" value="Iso_Racemase_Enz_sf"/>
</dbReference>
<dbReference type="AlphaFoldDB" id="A0A5D9CD15"/>
<protein>
    <submittedName>
        <fullName evidence="1">Arylmalonate decarboxylase</fullName>
    </submittedName>
</protein>
<dbReference type="PANTHER" id="PTHR40267">
    <property type="entry name" value="BLR3294 PROTEIN"/>
    <property type="match status" value="1"/>
</dbReference>
<proteinExistence type="predicted"/>
<dbReference type="PIRSF" id="PIRSF015736">
    <property type="entry name" value="MI"/>
    <property type="match status" value="1"/>
</dbReference>
<dbReference type="PANTHER" id="PTHR40267:SF1">
    <property type="entry name" value="BLR3294 PROTEIN"/>
    <property type="match status" value="1"/>
</dbReference>
<dbReference type="EMBL" id="VTOU01000001">
    <property type="protein sequence ID" value="TZG29227.1"/>
    <property type="molecule type" value="Genomic_DNA"/>
</dbReference>
<evidence type="ECO:0000313" key="1">
    <source>
        <dbReference type="EMBL" id="TZG29227.1"/>
    </source>
</evidence>
<evidence type="ECO:0000313" key="2">
    <source>
        <dbReference type="Proteomes" id="UP000322077"/>
    </source>
</evidence>
<comment type="caution">
    <text evidence="1">The sequence shown here is derived from an EMBL/GenBank/DDBJ whole genome shotgun (WGS) entry which is preliminary data.</text>
</comment>
<accession>A0A5D9CD15</accession>
<gene>
    <name evidence="1" type="ORF">FYJ91_03580</name>
</gene>
<dbReference type="InterPro" id="IPR029058">
    <property type="entry name" value="AB_hydrolase_fold"/>
</dbReference>
<dbReference type="Gene3D" id="3.40.50.12500">
    <property type="match status" value="1"/>
</dbReference>
<sequence>MTDLQIAPPVERRNKDVQGYRYKFGVLGPSTNTIVQPDFDDLRPAGVTNHYSRIVVDNAKAVSNESFMAGAWEISHNTIDAVKGVLTCAPDYLVMGMSAVTFFGGAEGAVKWRQNVEQVSGLGVSTGAESVVAALKAYGQNIKKVAFFSPYYPTANAEVSNFLSDHGYETVRDIPLQCPSWLSIAEQTPETIRDTFKALDGDDVDALIQCGTNVSAMRIAAAAELWLGKPVIAINTATYWHALRANGVMDRKEGFGRLMEEF</sequence>
<reference evidence="1 2" key="1">
    <citation type="submission" date="2019-08" db="EMBL/GenBank/DDBJ databases">
        <authorList>
            <person name="Wang G."/>
            <person name="Xu Z."/>
        </authorList>
    </citation>
    <scope>NUCLEOTIDE SEQUENCE [LARGE SCALE GENOMIC DNA]</scope>
    <source>
        <strain evidence="1 2">ZX</strain>
    </source>
</reference>
<dbReference type="SUPFAM" id="SSF53474">
    <property type="entry name" value="alpha/beta-Hydrolases"/>
    <property type="match status" value="1"/>
</dbReference>
<name>A0A5D9CD15_9SPHN</name>
<keyword evidence="2" id="KW-1185">Reference proteome</keyword>
<dbReference type="InterPro" id="IPR026286">
    <property type="entry name" value="MaiA/AMDase"/>
</dbReference>